<dbReference type="Gene3D" id="3.40.50.720">
    <property type="entry name" value="NAD(P)-binding Rossmann-like Domain"/>
    <property type="match status" value="1"/>
</dbReference>
<reference evidence="3 4" key="1">
    <citation type="submission" date="2019-10" db="EMBL/GenBank/DDBJ databases">
        <title>Corynebacterium sp novel species isolated from the respiratory tract of Marmot.</title>
        <authorList>
            <person name="Zhang G."/>
        </authorList>
    </citation>
    <scope>NUCLEOTIDE SEQUENCE [LARGE SCALE GENOMIC DNA]</scope>
    <source>
        <strain evidence="3 4">336</strain>
    </source>
</reference>
<dbReference type="PRINTS" id="PR00081">
    <property type="entry name" value="GDHRDH"/>
</dbReference>
<dbReference type="Proteomes" id="UP000436181">
    <property type="component" value="Unassembled WGS sequence"/>
</dbReference>
<evidence type="ECO:0000256" key="1">
    <source>
        <dbReference type="ARBA" id="ARBA00006484"/>
    </source>
</evidence>
<dbReference type="Pfam" id="PF00106">
    <property type="entry name" value="adh_short"/>
    <property type="match status" value="1"/>
</dbReference>
<evidence type="ECO:0000313" key="3">
    <source>
        <dbReference type="EMBL" id="KAB3522753.1"/>
    </source>
</evidence>
<gene>
    <name evidence="3" type="ORF">F8377_00790</name>
</gene>
<proteinExistence type="inferred from homology"/>
<dbReference type="PANTHER" id="PTHR43391:SF94">
    <property type="entry name" value="OXIDOREDUCTASE-RELATED"/>
    <property type="match status" value="1"/>
</dbReference>
<sequence length="284" mass="29572">MSIVETIKDAALGALGRVAGAQRGKHSLEDAYEPDLSGIRGQVVLITGAAGELAGYVAERLAAAGATLVLADSDNQTLSMRAAMMLGAFPGSTPVTTADKLRTVILDVTVPEGCADAADYAVREFGRLDVVWAHAGMTTHGAVSRQDPDEWRRAIDTNLVGVYNTVHGALPHVQASQGYVAMTSAWAAVAHAPGQSAQAASKAGVEALADALRSENESVGVGVFYPGGEQASAEEVAPFVAEALAQRKARLVYPKAGWPLYAVRSLLPTRMLALNQVKAVLGVR</sequence>
<comment type="similarity">
    <text evidence="1">Belongs to the short-chain dehydrogenases/reductases (SDR) family.</text>
</comment>
<dbReference type="EMBL" id="WBZJ01000001">
    <property type="protein sequence ID" value="KAB3522753.1"/>
    <property type="molecule type" value="Genomic_DNA"/>
</dbReference>
<name>A0ABQ6VG24_9CORY</name>
<dbReference type="InterPro" id="IPR002347">
    <property type="entry name" value="SDR_fam"/>
</dbReference>
<comment type="caution">
    <text evidence="3">The sequence shown here is derived from an EMBL/GenBank/DDBJ whole genome shotgun (WGS) entry which is preliminary data.</text>
</comment>
<keyword evidence="4" id="KW-1185">Reference proteome</keyword>
<evidence type="ECO:0000256" key="2">
    <source>
        <dbReference type="ARBA" id="ARBA00023002"/>
    </source>
</evidence>
<dbReference type="InterPro" id="IPR036291">
    <property type="entry name" value="NAD(P)-bd_dom_sf"/>
</dbReference>
<accession>A0ABQ6VG24</accession>
<evidence type="ECO:0000313" key="4">
    <source>
        <dbReference type="Proteomes" id="UP000436181"/>
    </source>
</evidence>
<dbReference type="SUPFAM" id="SSF51735">
    <property type="entry name" value="NAD(P)-binding Rossmann-fold domains"/>
    <property type="match status" value="1"/>
</dbReference>
<dbReference type="RefSeq" id="WP_151843650.1">
    <property type="nucleotide sequence ID" value="NZ_WBZJ01000001.1"/>
</dbReference>
<protein>
    <submittedName>
        <fullName evidence="3">SDR family NAD(P)-dependent oxidoreductase</fullName>
    </submittedName>
</protein>
<organism evidence="3 4">
    <name type="scientific">Corynebacterium zhongnanshanii</name>
    <dbReference type="NCBI Taxonomy" id="2768834"/>
    <lineage>
        <taxon>Bacteria</taxon>
        <taxon>Bacillati</taxon>
        <taxon>Actinomycetota</taxon>
        <taxon>Actinomycetes</taxon>
        <taxon>Mycobacteriales</taxon>
        <taxon>Corynebacteriaceae</taxon>
        <taxon>Corynebacterium</taxon>
    </lineage>
</organism>
<dbReference type="PANTHER" id="PTHR43391">
    <property type="entry name" value="RETINOL DEHYDROGENASE-RELATED"/>
    <property type="match status" value="1"/>
</dbReference>
<keyword evidence="2" id="KW-0560">Oxidoreductase</keyword>